<evidence type="ECO:0000313" key="3">
    <source>
        <dbReference type="Proteomes" id="UP001187192"/>
    </source>
</evidence>
<feature type="compositionally biased region" description="Basic and acidic residues" evidence="1">
    <location>
        <begin position="57"/>
        <end position="66"/>
    </location>
</feature>
<evidence type="ECO:0000256" key="1">
    <source>
        <dbReference type="SAM" id="MobiDB-lite"/>
    </source>
</evidence>
<evidence type="ECO:0000313" key="2">
    <source>
        <dbReference type="EMBL" id="GMN57512.1"/>
    </source>
</evidence>
<dbReference type="EMBL" id="BTGU01000070">
    <property type="protein sequence ID" value="GMN57512.1"/>
    <property type="molecule type" value="Genomic_DNA"/>
</dbReference>
<organism evidence="2 3">
    <name type="scientific">Ficus carica</name>
    <name type="common">Common fig</name>
    <dbReference type="NCBI Taxonomy" id="3494"/>
    <lineage>
        <taxon>Eukaryota</taxon>
        <taxon>Viridiplantae</taxon>
        <taxon>Streptophyta</taxon>
        <taxon>Embryophyta</taxon>
        <taxon>Tracheophyta</taxon>
        <taxon>Spermatophyta</taxon>
        <taxon>Magnoliopsida</taxon>
        <taxon>eudicotyledons</taxon>
        <taxon>Gunneridae</taxon>
        <taxon>Pentapetalae</taxon>
        <taxon>rosids</taxon>
        <taxon>fabids</taxon>
        <taxon>Rosales</taxon>
        <taxon>Moraceae</taxon>
        <taxon>Ficeae</taxon>
        <taxon>Ficus</taxon>
    </lineage>
</organism>
<proteinExistence type="predicted"/>
<accession>A0AA88DLJ8</accession>
<keyword evidence="3" id="KW-1185">Reference proteome</keyword>
<feature type="region of interest" description="Disordered" evidence="1">
    <location>
        <begin position="42"/>
        <end position="66"/>
    </location>
</feature>
<name>A0AA88DLJ8_FICCA</name>
<dbReference type="AlphaFoldDB" id="A0AA88DLJ8"/>
<gene>
    <name evidence="2" type="ORF">TIFTF001_026617</name>
</gene>
<sequence length="66" mass="7494">MRVANGVPMLNGSPVAFREVYRSEWLVVHGLDGFIKCLSDQESHDQDPFSDGYDVAEETRSYGDYH</sequence>
<reference evidence="2" key="1">
    <citation type="submission" date="2023-07" db="EMBL/GenBank/DDBJ databases">
        <title>draft genome sequence of fig (Ficus carica).</title>
        <authorList>
            <person name="Takahashi T."/>
            <person name="Nishimura K."/>
        </authorList>
    </citation>
    <scope>NUCLEOTIDE SEQUENCE</scope>
</reference>
<comment type="caution">
    <text evidence="2">The sequence shown here is derived from an EMBL/GenBank/DDBJ whole genome shotgun (WGS) entry which is preliminary data.</text>
</comment>
<dbReference type="Gramene" id="FCD_00018413-RA">
    <property type="protein sequence ID" value="FCD_00018413-RA:cds"/>
    <property type="gene ID" value="FCD_00018413"/>
</dbReference>
<protein>
    <submittedName>
        <fullName evidence="2">Uncharacterized protein</fullName>
    </submittedName>
</protein>
<dbReference type="Proteomes" id="UP001187192">
    <property type="component" value="Unassembled WGS sequence"/>
</dbReference>